<feature type="compositionally biased region" description="Basic and acidic residues" evidence="2">
    <location>
        <begin position="578"/>
        <end position="589"/>
    </location>
</feature>
<feature type="region of interest" description="Disordered" evidence="2">
    <location>
        <begin position="577"/>
        <end position="600"/>
    </location>
</feature>
<evidence type="ECO:0000256" key="2">
    <source>
        <dbReference type="SAM" id="MobiDB-lite"/>
    </source>
</evidence>
<dbReference type="Pfam" id="PF03999">
    <property type="entry name" value="MAP65_ASE1"/>
    <property type="match status" value="1"/>
</dbReference>
<keyword evidence="1" id="KW-0175">Coiled coil</keyword>
<dbReference type="AlphaFoldDB" id="A0A146KM88"/>
<name>A0A146KM88_9EUKA</name>
<sequence>EIVQQISAAYTESNDLWRSVGLPDQEIEERRQSLFQQLSQVCQDFQLQQNQYKEFVDQQINAQMQEIKHLQKILNINIILPSQNESKFQQLQQIQRLMKTLQDEFDQRAKIAYQLLNEIQIKCTACGIDLPFQIIEMFGSEIEKFIQENCVTQEQINTLNQINLQLGKQIQPLFEQCKYLRQSIIGLLGTLQRDISFYIGGVNLEESLGINSLQQVEKLGQKPINIIQQTINNHLQPKFNQFLENFLNQLQSDVQQREAEIRHFDQQINMVTEIEKIIHQFQPDFHMQRISIIMEPNNLTDEYFYKLKHEVESLQTLNQQNLGIYIGLLIKQKYTALSQFNSQFKQNALISYDQIQLKQQQLAQMGIEKLYQLQSEIETIEHLYATCIKPLKETIDLFIQLQQQQFELEEIQKDVTRYTSKTREASQMRRQEESLKKNLFMNFPRVMAVLQSRINKFDSQIQLLQINLDDADLVITGQQGNGFQITIEKLLGTDYNEQINHILQKQDRTFKEKYNTICKALSEKQIDQTQNQSIGLSNVASIIKTPVIDKMQSKLAQNHHKQTQIKKVLDSRASLRSVVEKTPQKEKKAQTARVNQRVKK</sequence>
<evidence type="ECO:0000313" key="3">
    <source>
        <dbReference type="EMBL" id="JAP96441.1"/>
    </source>
</evidence>
<dbReference type="EMBL" id="GDID01000165">
    <property type="protein sequence ID" value="JAP96441.1"/>
    <property type="molecule type" value="Transcribed_RNA"/>
</dbReference>
<feature type="non-terminal residue" evidence="3">
    <location>
        <position position="1"/>
    </location>
</feature>
<protein>
    <submittedName>
        <fullName evidence="3">Uncharacterized protein</fullName>
    </submittedName>
</protein>
<gene>
    <name evidence="3" type="ORF">TPC1_10229</name>
</gene>
<feature type="coiled-coil region" evidence="1">
    <location>
        <begin position="240"/>
        <end position="267"/>
    </location>
</feature>
<reference evidence="3" key="1">
    <citation type="submission" date="2015-07" db="EMBL/GenBank/DDBJ databases">
        <title>Adaptation to a free-living lifestyle via gene acquisitions in the diplomonad Trepomonas sp. PC1.</title>
        <authorList>
            <person name="Xu F."/>
            <person name="Jerlstrom-Hultqvist J."/>
            <person name="Kolisko M."/>
            <person name="Simpson A.G.B."/>
            <person name="Roger A.J."/>
            <person name="Svard S.G."/>
            <person name="Andersson J.O."/>
        </authorList>
    </citation>
    <scope>NUCLEOTIDE SEQUENCE</scope>
    <source>
        <strain evidence="3">PC1</strain>
    </source>
</reference>
<evidence type="ECO:0000256" key="1">
    <source>
        <dbReference type="SAM" id="Coils"/>
    </source>
</evidence>
<accession>A0A146KM88</accession>
<proteinExistence type="predicted"/>
<organism evidence="3">
    <name type="scientific">Trepomonas sp. PC1</name>
    <dbReference type="NCBI Taxonomy" id="1076344"/>
    <lineage>
        <taxon>Eukaryota</taxon>
        <taxon>Metamonada</taxon>
        <taxon>Diplomonadida</taxon>
        <taxon>Hexamitidae</taxon>
        <taxon>Hexamitinae</taxon>
        <taxon>Trepomonas</taxon>
    </lineage>
</organism>